<dbReference type="SUPFAM" id="SSF54117">
    <property type="entry name" value="Interleukin 8-like chemokines"/>
    <property type="match status" value="1"/>
</dbReference>
<evidence type="ECO:0000256" key="2">
    <source>
        <dbReference type="ARBA" id="ARBA00010665"/>
    </source>
</evidence>
<dbReference type="GO" id="GO:0008009">
    <property type="term" value="F:chemokine activity"/>
    <property type="evidence" value="ECO:0007669"/>
    <property type="project" value="InterPro"/>
</dbReference>
<evidence type="ECO:0000256" key="4">
    <source>
        <dbReference type="ARBA" id="ARBA00022525"/>
    </source>
</evidence>
<keyword evidence="3" id="KW-0202">Cytokine</keyword>
<sequence>MSLKVIAIISVLVILVIEQSVSGFTLDPARSGRKCKCLKETRSFISPDQYEKVEIFAPASNCPKAEILITLKTGGMVCLDIDAKWVKRLIEALIAKKDKVKSQKTTKASIKKN</sequence>
<keyword evidence="4" id="KW-0964">Secreted</keyword>
<dbReference type="SMART" id="SM00199">
    <property type="entry name" value="SCY"/>
    <property type="match status" value="1"/>
</dbReference>
<dbReference type="InterPro" id="IPR001811">
    <property type="entry name" value="Chemokine_IL8-like_dom"/>
</dbReference>
<dbReference type="EMBL" id="OW240917">
    <property type="protein sequence ID" value="CAH2301527.1"/>
    <property type="molecule type" value="Genomic_DNA"/>
</dbReference>
<dbReference type="Pfam" id="PF00048">
    <property type="entry name" value="IL8"/>
    <property type="match status" value="1"/>
</dbReference>
<reference evidence="7" key="1">
    <citation type="submission" date="2022-03" db="EMBL/GenBank/DDBJ databases">
        <authorList>
            <person name="Alioto T."/>
            <person name="Alioto T."/>
            <person name="Gomez Garrido J."/>
        </authorList>
    </citation>
    <scope>NUCLEOTIDE SEQUENCE</scope>
</reference>
<feature type="chain" id="PRO_5042040426" evidence="5">
    <location>
        <begin position="24"/>
        <end position="113"/>
    </location>
</feature>
<dbReference type="Gene3D" id="2.40.50.40">
    <property type="match status" value="1"/>
</dbReference>
<dbReference type="GO" id="GO:0006955">
    <property type="term" value="P:immune response"/>
    <property type="evidence" value="ECO:0007669"/>
    <property type="project" value="InterPro"/>
</dbReference>
<proteinExistence type="inferred from homology"/>
<dbReference type="InterPro" id="IPR001089">
    <property type="entry name" value="Chemokine_CXC"/>
</dbReference>
<comment type="subcellular location">
    <subcellularLocation>
        <location evidence="1">Secreted</location>
    </subcellularLocation>
</comment>
<name>A0AAD1SKH2_PELCU</name>
<keyword evidence="8" id="KW-1185">Reference proteome</keyword>
<accession>A0AAD1SKH2</accession>
<protein>
    <submittedName>
        <fullName evidence="7">C-X-C motif chemokine 13-like</fullName>
    </submittedName>
</protein>
<dbReference type="GO" id="GO:0005615">
    <property type="term" value="C:extracellular space"/>
    <property type="evidence" value="ECO:0007669"/>
    <property type="project" value="UniProtKB-KW"/>
</dbReference>
<dbReference type="Proteomes" id="UP001295444">
    <property type="component" value="Chromosome 06"/>
</dbReference>
<evidence type="ECO:0000256" key="3">
    <source>
        <dbReference type="ARBA" id="ARBA00022514"/>
    </source>
</evidence>
<dbReference type="InterPro" id="IPR033899">
    <property type="entry name" value="CXC_Chemokine_domain"/>
</dbReference>
<dbReference type="InterPro" id="IPR036048">
    <property type="entry name" value="Interleukin_8-like_sf"/>
</dbReference>
<dbReference type="InterPro" id="IPR039809">
    <property type="entry name" value="Chemokine_b/g/d"/>
</dbReference>
<organism evidence="7 8">
    <name type="scientific">Pelobates cultripes</name>
    <name type="common">Western spadefoot toad</name>
    <dbReference type="NCBI Taxonomy" id="61616"/>
    <lineage>
        <taxon>Eukaryota</taxon>
        <taxon>Metazoa</taxon>
        <taxon>Chordata</taxon>
        <taxon>Craniata</taxon>
        <taxon>Vertebrata</taxon>
        <taxon>Euteleostomi</taxon>
        <taxon>Amphibia</taxon>
        <taxon>Batrachia</taxon>
        <taxon>Anura</taxon>
        <taxon>Pelobatoidea</taxon>
        <taxon>Pelobatidae</taxon>
        <taxon>Pelobates</taxon>
    </lineage>
</organism>
<evidence type="ECO:0000313" key="8">
    <source>
        <dbReference type="Proteomes" id="UP001295444"/>
    </source>
</evidence>
<dbReference type="PRINTS" id="PR00436">
    <property type="entry name" value="INTERLEUKIN8"/>
</dbReference>
<comment type="similarity">
    <text evidence="2">Belongs to the intercrine alpha (chemokine CxC) family.</text>
</comment>
<gene>
    <name evidence="7" type="ORF">PECUL_23A054532</name>
</gene>
<dbReference type="AlphaFoldDB" id="A0AAD1SKH2"/>
<dbReference type="PANTHER" id="PTHR12015">
    <property type="entry name" value="SMALL INDUCIBLE CYTOKINE A"/>
    <property type="match status" value="1"/>
</dbReference>
<evidence type="ECO:0000313" key="7">
    <source>
        <dbReference type="EMBL" id="CAH2301527.1"/>
    </source>
</evidence>
<dbReference type="PRINTS" id="PR00437">
    <property type="entry name" value="SMALLCYTKCXC"/>
</dbReference>
<dbReference type="GO" id="GO:0006952">
    <property type="term" value="P:defense response"/>
    <property type="evidence" value="ECO:0007669"/>
    <property type="project" value="InterPro"/>
</dbReference>
<evidence type="ECO:0000256" key="5">
    <source>
        <dbReference type="SAM" id="SignalP"/>
    </source>
</evidence>
<dbReference type="FunFam" id="2.40.50.40:FF:000004">
    <property type="entry name" value="C-X-C motif chemokine"/>
    <property type="match status" value="1"/>
</dbReference>
<feature type="signal peptide" evidence="5">
    <location>
        <begin position="1"/>
        <end position="23"/>
    </location>
</feature>
<evidence type="ECO:0000256" key="1">
    <source>
        <dbReference type="ARBA" id="ARBA00004613"/>
    </source>
</evidence>
<keyword evidence="5" id="KW-0732">Signal</keyword>
<evidence type="ECO:0000259" key="6">
    <source>
        <dbReference type="SMART" id="SM00199"/>
    </source>
</evidence>
<dbReference type="CDD" id="cd00273">
    <property type="entry name" value="Chemokine_CXC"/>
    <property type="match status" value="1"/>
</dbReference>
<feature type="domain" description="Chemokine interleukin-8-like" evidence="6">
    <location>
        <begin position="32"/>
        <end position="93"/>
    </location>
</feature>